<dbReference type="Gene3D" id="3.30.360.10">
    <property type="entry name" value="Dihydrodipicolinate Reductase, domain 2"/>
    <property type="match status" value="1"/>
</dbReference>
<organism evidence="3 4">
    <name type="scientific">Stieleria neptunia</name>
    <dbReference type="NCBI Taxonomy" id="2527979"/>
    <lineage>
        <taxon>Bacteria</taxon>
        <taxon>Pseudomonadati</taxon>
        <taxon>Planctomycetota</taxon>
        <taxon>Planctomycetia</taxon>
        <taxon>Pirellulales</taxon>
        <taxon>Pirellulaceae</taxon>
        <taxon>Stieleria</taxon>
    </lineage>
</organism>
<dbReference type="Pfam" id="PF01408">
    <property type="entry name" value="GFO_IDH_MocA"/>
    <property type="match status" value="1"/>
</dbReference>
<dbReference type="SUPFAM" id="SSF51735">
    <property type="entry name" value="NAD(P)-binding Rossmann-fold domains"/>
    <property type="match status" value="1"/>
</dbReference>
<evidence type="ECO:0000313" key="4">
    <source>
        <dbReference type="Proteomes" id="UP000319004"/>
    </source>
</evidence>
<evidence type="ECO:0000259" key="2">
    <source>
        <dbReference type="Pfam" id="PF22725"/>
    </source>
</evidence>
<dbReference type="Proteomes" id="UP000319004">
    <property type="component" value="Chromosome"/>
</dbReference>
<dbReference type="EMBL" id="CP037423">
    <property type="protein sequence ID" value="QDV46940.1"/>
    <property type="molecule type" value="Genomic_DNA"/>
</dbReference>
<keyword evidence="4" id="KW-1185">Reference proteome</keyword>
<dbReference type="InterPro" id="IPR036291">
    <property type="entry name" value="NAD(P)-bd_dom_sf"/>
</dbReference>
<reference evidence="3 4" key="1">
    <citation type="submission" date="2019-03" db="EMBL/GenBank/DDBJ databases">
        <title>Deep-cultivation of Planctomycetes and their phenomic and genomic characterization uncovers novel biology.</title>
        <authorList>
            <person name="Wiegand S."/>
            <person name="Jogler M."/>
            <person name="Boedeker C."/>
            <person name="Pinto D."/>
            <person name="Vollmers J."/>
            <person name="Rivas-Marin E."/>
            <person name="Kohn T."/>
            <person name="Peeters S.H."/>
            <person name="Heuer A."/>
            <person name="Rast P."/>
            <person name="Oberbeckmann S."/>
            <person name="Bunk B."/>
            <person name="Jeske O."/>
            <person name="Meyerdierks A."/>
            <person name="Storesund J.E."/>
            <person name="Kallscheuer N."/>
            <person name="Luecker S."/>
            <person name="Lage O.M."/>
            <person name="Pohl T."/>
            <person name="Merkel B.J."/>
            <person name="Hornburger P."/>
            <person name="Mueller R.-W."/>
            <person name="Bruemmer F."/>
            <person name="Labrenz M."/>
            <person name="Spormann A.M."/>
            <person name="Op den Camp H."/>
            <person name="Overmann J."/>
            <person name="Amann R."/>
            <person name="Jetten M.S.M."/>
            <person name="Mascher T."/>
            <person name="Medema M.H."/>
            <person name="Devos D.P."/>
            <person name="Kaster A.-K."/>
            <person name="Ovreas L."/>
            <person name="Rohde M."/>
            <person name="Galperin M.Y."/>
            <person name="Jogler C."/>
        </authorList>
    </citation>
    <scope>NUCLEOTIDE SEQUENCE [LARGE SCALE GENOMIC DNA]</scope>
    <source>
        <strain evidence="3 4">Enr13</strain>
    </source>
</reference>
<protein>
    <submittedName>
        <fullName evidence="3">1,5-anhydro-D-fructose reductase</fullName>
        <ecNumber evidence="3">1.1.1.292</ecNumber>
    </submittedName>
</protein>
<gene>
    <name evidence="3" type="primary">afr_11</name>
    <name evidence="3" type="ORF">Enr13x_68490</name>
</gene>
<dbReference type="InterPro" id="IPR000683">
    <property type="entry name" value="Gfo/Idh/MocA-like_OxRdtase_N"/>
</dbReference>
<dbReference type="RefSeq" id="WP_145391057.1">
    <property type="nucleotide sequence ID" value="NZ_CP037423.1"/>
</dbReference>
<dbReference type="InterPro" id="IPR055170">
    <property type="entry name" value="GFO_IDH_MocA-like_dom"/>
</dbReference>
<name>A0A518I1E4_9BACT</name>
<dbReference type="SUPFAM" id="SSF55347">
    <property type="entry name" value="Glyceraldehyde-3-phosphate dehydrogenase-like, C-terminal domain"/>
    <property type="match status" value="1"/>
</dbReference>
<dbReference type="PANTHER" id="PTHR43249:SF1">
    <property type="entry name" value="D-GLUCOSIDE 3-DEHYDROGENASE"/>
    <property type="match status" value="1"/>
</dbReference>
<dbReference type="Pfam" id="PF22725">
    <property type="entry name" value="GFO_IDH_MocA_C3"/>
    <property type="match status" value="1"/>
</dbReference>
<dbReference type="Gene3D" id="3.40.50.720">
    <property type="entry name" value="NAD(P)-binding Rossmann-like Domain"/>
    <property type="match status" value="1"/>
</dbReference>
<feature type="domain" description="GFO/IDH/MocA-like oxidoreductase" evidence="2">
    <location>
        <begin position="132"/>
        <end position="249"/>
    </location>
</feature>
<keyword evidence="3" id="KW-0560">Oxidoreductase</keyword>
<feature type="domain" description="Gfo/Idh/MocA-like oxidoreductase N-terminal" evidence="1">
    <location>
        <begin position="3"/>
        <end position="123"/>
    </location>
</feature>
<evidence type="ECO:0000313" key="3">
    <source>
        <dbReference type="EMBL" id="QDV46940.1"/>
    </source>
</evidence>
<dbReference type="EC" id="1.1.1.292" evidence="3"/>
<accession>A0A518I1E4</accession>
<dbReference type="AlphaFoldDB" id="A0A518I1E4"/>
<dbReference type="GO" id="GO:0033712">
    <property type="term" value="F:1,5-anhydro-D-fructose reductase (1,5-anhydro-D-mannitol-forming) activity"/>
    <property type="evidence" value="ECO:0007669"/>
    <property type="project" value="UniProtKB-EC"/>
</dbReference>
<dbReference type="PANTHER" id="PTHR43249">
    <property type="entry name" value="UDP-N-ACETYL-2-AMINO-2-DEOXY-D-GLUCURONATE OXIDASE"/>
    <property type="match status" value="1"/>
</dbReference>
<dbReference type="GO" id="GO:0000166">
    <property type="term" value="F:nucleotide binding"/>
    <property type="evidence" value="ECO:0007669"/>
    <property type="project" value="InterPro"/>
</dbReference>
<sequence length="323" mass="35280">MTIRWGLLGCGDIASKRVADAIVADERSELAAACRRTEHLLQAFGERFNIPTLTTSAKELFAREDLDAIYIATPVYRHCAQTIAAAEAGKHVLVEKPMAYSPAECQRMIAACSTSKVILGVAYYRRFYPVVLRLAELIADGTLGRPLSILATTGNSTRFPTEDWRVVKALGGGGPLMDIGSHRLDLFLQLFGRPRHVQATCAPSPEHDTEDMASLLIEFENRCHGMLQCYFGTVDTPDRLEVIGTDGRATTEDLNGGDLTIITAQGRRTESHPPHANLHAPLISDFTDAIVSGRPPTVTGEIGMATNDIMAIAYRESTDNRVR</sequence>
<dbReference type="KEGG" id="snep:Enr13x_68490"/>
<dbReference type="OrthoDB" id="9783105at2"/>
<evidence type="ECO:0000259" key="1">
    <source>
        <dbReference type="Pfam" id="PF01408"/>
    </source>
</evidence>
<proteinExistence type="predicted"/>
<dbReference type="InterPro" id="IPR052515">
    <property type="entry name" value="Gfo/Idh/MocA_Oxidoreductase"/>
</dbReference>